<name>A0ABR2B345_9ROSI</name>
<evidence type="ECO:0000256" key="3">
    <source>
        <dbReference type="ARBA" id="ARBA00022705"/>
    </source>
</evidence>
<comment type="similarity">
    <text evidence="2">Belongs to the DNA polymerase epsilon subunit B family.</text>
</comment>
<reference evidence="8 9" key="1">
    <citation type="journal article" date="2024" name="G3 (Bethesda)">
        <title>Genome assembly of Hibiscus sabdariffa L. provides insights into metabolisms of medicinal natural products.</title>
        <authorList>
            <person name="Kim T."/>
        </authorList>
    </citation>
    <scope>NUCLEOTIDE SEQUENCE [LARGE SCALE GENOMIC DNA]</scope>
    <source>
        <strain evidence="8">TK-2024</strain>
        <tissue evidence="8">Old leaves</tissue>
    </source>
</reference>
<dbReference type="PANTHER" id="PTHR12708:SF0">
    <property type="entry name" value="DNA POLYMERASE EPSILON SUBUNIT 2"/>
    <property type="match status" value="1"/>
</dbReference>
<evidence type="ECO:0000313" key="9">
    <source>
        <dbReference type="Proteomes" id="UP001472677"/>
    </source>
</evidence>
<dbReference type="EMBL" id="JBBPBM010000193">
    <property type="protein sequence ID" value="KAK8501243.1"/>
    <property type="molecule type" value="Genomic_DNA"/>
</dbReference>
<comment type="caution">
    <text evidence="8">The sequence shown here is derived from an EMBL/GenBank/DDBJ whole genome shotgun (WGS) entry which is preliminary data.</text>
</comment>
<organism evidence="8 9">
    <name type="scientific">Hibiscus sabdariffa</name>
    <name type="common">roselle</name>
    <dbReference type="NCBI Taxonomy" id="183260"/>
    <lineage>
        <taxon>Eukaryota</taxon>
        <taxon>Viridiplantae</taxon>
        <taxon>Streptophyta</taxon>
        <taxon>Embryophyta</taxon>
        <taxon>Tracheophyta</taxon>
        <taxon>Spermatophyta</taxon>
        <taxon>Magnoliopsida</taxon>
        <taxon>eudicotyledons</taxon>
        <taxon>Gunneridae</taxon>
        <taxon>Pentapetalae</taxon>
        <taxon>rosids</taxon>
        <taxon>malvids</taxon>
        <taxon>Malvales</taxon>
        <taxon>Malvaceae</taxon>
        <taxon>Malvoideae</taxon>
        <taxon>Hibiscus</taxon>
    </lineage>
</organism>
<evidence type="ECO:0000256" key="4">
    <source>
        <dbReference type="ARBA" id="ARBA00023125"/>
    </source>
</evidence>
<keyword evidence="3" id="KW-0235">DNA replication</keyword>
<keyword evidence="4" id="KW-0238">DNA-binding</keyword>
<dbReference type="PANTHER" id="PTHR12708">
    <property type="entry name" value="DNA POLYMERASE EPSILON SUBUNIT B"/>
    <property type="match status" value="1"/>
</dbReference>
<comment type="subcellular location">
    <subcellularLocation>
        <location evidence="1">Nucleus</location>
    </subcellularLocation>
</comment>
<sequence length="353" mass="40502">MDGLEEIISFVNRFQDAEDEAIDLLLDHLDHQSLKSSIIDKEAVHPVISLLLEAEAAEEESPSSSSHSSIRIVDAFLVPKFRYDPIKKHFFQHSGSLPIHGEASSKAALYRDRFLLLSQRVSRDQHFIKPAFHTDVETSQSCQLSTIQSLVGQRGRRWVMGFISQLEDGHFYLEDPTAAVEIDFSKAISFYTIDHHICSYKVKCFLREFFRLQFGKLGRMIEAHPRLKEQSKFVFIPGPNDPGPSTVLPRCALPKYLTEELQKHVPNAIFSSNPCRVKFYTQEIVFICQDLLYRMRRSCLIPPSTEETDDPFEHLVATITHQSHLCPLPLLYNPLFGIMTIVSIYIQLHIQLF</sequence>
<proteinExistence type="inferred from homology"/>
<evidence type="ECO:0000256" key="5">
    <source>
        <dbReference type="ARBA" id="ARBA00023242"/>
    </source>
</evidence>
<dbReference type="InterPro" id="IPR016266">
    <property type="entry name" value="POLE2"/>
</dbReference>
<dbReference type="Proteomes" id="UP001472677">
    <property type="component" value="Unassembled WGS sequence"/>
</dbReference>
<dbReference type="InterPro" id="IPR007185">
    <property type="entry name" value="DNA_pol_a/d/e_bsu"/>
</dbReference>
<keyword evidence="5" id="KW-0539">Nucleus</keyword>
<evidence type="ECO:0000313" key="8">
    <source>
        <dbReference type="EMBL" id="KAK8501243.1"/>
    </source>
</evidence>
<feature type="domain" description="DNA polymerase alpha/delta/epsilon subunit B" evidence="7">
    <location>
        <begin position="207"/>
        <end position="329"/>
    </location>
</feature>
<evidence type="ECO:0000256" key="2">
    <source>
        <dbReference type="ARBA" id="ARBA00009560"/>
    </source>
</evidence>
<gene>
    <name evidence="8" type="ORF">V6N12_008263</name>
</gene>
<dbReference type="Pfam" id="PF04042">
    <property type="entry name" value="DNA_pol_E_B"/>
    <property type="match status" value="1"/>
</dbReference>
<evidence type="ECO:0000256" key="1">
    <source>
        <dbReference type="ARBA" id="ARBA00004123"/>
    </source>
</evidence>
<keyword evidence="9" id="KW-1185">Reference proteome</keyword>
<protein>
    <recommendedName>
        <fullName evidence="6">DNA polymerase II subunit 2</fullName>
    </recommendedName>
</protein>
<evidence type="ECO:0000256" key="6">
    <source>
        <dbReference type="ARBA" id="ARBA00032930"/>
    </source>
</evidence>
<accession>A0ABR2B345</accession>
<evidence type="ECO:0000259" key="7">
    <source>
        <dbReference type="Pfam" id="PF04042"/>
    </source>
</evidence>